<keyword evidence="8" id="KW-0547">Nucleotide-binding</keyword>
<keyword evidence="10 16" id="KW-0067">ATP-binding</keyword>
<dbReference type="GO" id="GO:0005524">
    <property type="term" value="F:ATP binding"/>
    <property type="evidence" value="ECO:0007669"/>
    <property type="project" value="UniProtKB-KW"/>
</dbReference>
<dbReference type="Pfam" id="PF02518">
    <property type="entry name" value="HATPase_c"/>
    <property type="match status" value="1"/>
</dbReference>
<sequence length="422" mass="46889">MFTFDEEPLLLNFFFVLVPLVFYHFILTKDHVLQTALRDVLSFLLFGLASVVCMKFPVTVHEGLIFDFRLVPFLLAGFYCRVPVFAALYAVLVGYRFWIGGAGAYLNLISVSSTFLFILLCKPAYRSSSLPVKILVAAGLSFLCKSAALTVNLLLDPGYQMKLGLLIFAIQSLFTGLAVYIVEAIHRNADLRRELMDNERMRVVSVISASVAHEIRNPLTAVRGFIQLLSRNELAEDKRRNYGMICLDELDRAQQIINDYLTLAKPQPEVLEELDIADEVAYVAKVLTSYANLEGVEISTTCAPELAVMGDRSKFRQSIINIAKNGIEAMESLGGNLEITAGKQQGQVMLRIRDNGNGMNKEQISRLGTPYFSTKEKGTGLGTMVSYTIIQSMMGKISVNSEPGKGTEYVILLPHINRVRSG</sequence>
<feature type="transmembrane region" description="Helical" evidence="14">
    <location>
        <begin position="40"/>
        <end position="58"/>
    </location>
</feature>
<evidence type="ECO:0000256" key="11">
    <source>
        <dbReference type="ARBA" id="ARBA00022989"/>
    </source>
</evidence>
<evidence type="ECO:0000256" key="10">
    <source>
        <dbReference type="ARBA" id="ARBA00022840"/>
    </source>
</evidence>
<feature type="transmembrane region" description="Helical" evidence="14">
    <location>
        <begin position="132"/>
        <end position="155"/>
    </location>
</feature>
<evidence type="ECO:0000256" key="3">
    <source>
        <dbReference type="ARBA" id="ARBA00012438"/>
    </source>
</evidence>
<feature type="domain" description="Histidine kinase" evidence="15">
    <location>
        <begin position="210"/>
        <end position="417"/>
    </location>
</feature>
<dbReference type="SUPFAM" id="SSF47384">
    <property type="entry name" value="Homodimeric domain of signal transducing histidine kinase"/>
    <property type="match status" value="1"/>
</dbReference>
<reference evidence="17" key="1">
    <citation type="journal article" date="2019" name="Int. J. Syst. Evol. Microbiol.">
        <title>The Global Catalogue of Microorganisms (GCM) 10K type strain sequencing project: providing services to taxonomists for standard genome sequencing and annotation.</title>
        <authorList>
            <consortium name="The Broad Institute Genomics Platform"/>
            <consortium name="The Broad Institute Genome Sequencing Center for Infectious Disease"/>
            <person name="Wu L."/>
            <person name="Ma J."/>
        </authorList>
    </citation>
    <scope>NUCLEOTIDE SEQUENCE [LARGE SCALE GENOMIC DNA]</scope>
    <source>
        <strain evidence="17">KCTC 3950</strain>
    </source>
</reference>
<evidence type="ECO:0000256" key="7">
    <source>
        <dbReference type="ARBA" id="ARBA00022692"/>
    </source>
</evidence>
<evidence type="ECO:0000313" key="17">
    <source>
        <dbReference type="Proteomes" id="UP001597541"/>
    </source>
</evidence>
<dbReference type="PRINTS" id="PR00344">
    <property type="entry name" value="BCTRLSENSOR"/>
</dbReference>
<evidence type="ECO:0000256" key="9">
    <source>
        <dbReference type="ARBA" id="ARBA00022777"/>
    </source>
</evidence>
<dbReference type="Proteomes" id="UP001597541">
    <property type="component" value="Unassembled WGS sequence"/>
</dbReference>
<gene>
    <name evidence="16" type="ORF">ACFSUF_04650</name>
</gene>
<keyword evidence="6" id="KW-0808">Transferase</keyword>
<dbReference type="InterPro" id="IPR004358">
    <property type="entry name" value="Sig_transdc_His_kin-like_C"/>
</dbReference>
<dbReference type="PANTHER" id="PTHR43065:SF46">
    <property type="entry name" value="C4-DICARBOXYLATE TRANSPORT SENSOR PROTEIN DCTB"/>
    <property type="match status" value="1"/>
</dbReference>
<evidence type="ECO:0000256" key="5">
    <source>
        <dbReference type="ARBA" id="ARBA00022553"/>
    </source>
</evidence>
<dbReference type="Pfam" id="PF00512">
    <property type="entry name" value="HisKA"/>
    <property type="match status" value="1"/>
</dbReference>
<protein>
    <recommendedName>
        <fullName evidence="3">histidine kinase</fullName>
        <ecNumber evidence="3">2.7.13.3</ecNumber>
    </recommendedName>
</protein>
<keyword evidence="4" id="KW-1003">Cell membrane</keyword>
<dbReference type="SMART" id="SM00387">
    <property type="entry name" value="HATPase_c"/>
    <property type="match status" value="1"/>
</dbReference>
<organism evidence="16 17">
    <name type="scientific">Paenibacillus gansuensis</name>
    <dbReference type="NCBI Taxonomy" id="306542"/>
    <lineage>
        <taxon>Bacteria</taxon>
        <taxon>Bacillati</taxon>
        <taxon>Bacillota</taxon>
        <taxon>Bacilli</taxon>
        <taxon>Bacillales</taxon>
        <taxon>Paenibacillaceae</taxon>
        <taxon>Paenibacillus</taxon>
    </lineage>
</organism>
<feature type="transmembrane region" description="Helical" evidence="14">
    <location>
        <begin position="70"/>
        <end position="91"/>
    </location>
</feature>
<dbReference type="Pfam" id="PF07694">
    <property type="entry name" value="5TM-5TMR_LYT"/>
    <property type="match status" value="1"/>
</dbReference>
<evidence type="ECO:0000256" key="8">
    <source>
        <dbReference type="ARBA" id="ARBA00022741"/>
    </source>
</evidence>
<keyword evidence="5" id="KW-0597">Phosphoprotein</keyword>
<name>A0ABW5P9D6_9BACL</name>
<evidence type="ECO:0000256" key="13">
    <source>
        <dbReference type="ARBA" id="ARBA00023136"/>
    </source>
</evidence>
<dbReference type="InterPro" id="IPR036890">
    <property type="entry name" value="HATPase_C_sf"/>
</dbReference>
<dbReference type="InterPro" id="IPR003594">
    <property type="entry name" value="HATPase_dom"/>
</dbReference>
<evidence type="ECO:0000256" key="1">
    <source>
        <dbReference type="ARBA" id="ARBA00000085"/>
    </source>
</evidence>
<keyword evidence="12" id="KW-0902">Two-component regulatory system</keyword>
<keyword evidence="11 14" id="KW-1133">Transmembrane helix</keyword>
<feature type="transmembrane region" description="Helical" evidence="14">
    <location>
        <begin position="9"/>
        <end position="28"/>
    </location>
</feature>
<evidence type="ECO:0000256" key="2">
    <source>
        <dbReference type="ARBA" id="ARBA00004651"/>
    </source>
</evidence>
<dbReference type="EC" id="2.7.13.3" evidence="3"/>
<dbReference type="RefSeq" id="WP_377600610.1">
    <property type="nucleotide sequence ID" value="NZ_JBHUME010000005.1"/>
</dbReference>
<dbReference type="PROSITE" id="PS50109">
    <property type="entry name" value="HIS_KIN"/>
    <property type="match status" value="1"/>
</dbReference>
<dbReference type="EMBL" id="JBHUME010000005">
    <property type="protein sequence ID" value="MFD2611709.1"/>
    <property type="molecule type" value="Genomic_DNA"/>
</dbReference>
<keyword evidence="7 14" id="KW-0812">Transmembrane</keyword>
<evidence type="ECO:0000313" key="16">
    <source>
        <dbReference type="EMBL" id="MFD2611709.1"/>
    </source>
</evidence>
<dbReference type="SUPFAM" id="SSF55874">
    <property type="entry name" value="ATPase domain of HSP90 chaperone/DNA topoisomerase II/histidine kinase"/>
    <property type="match status" value="1"/>
</dbReference>
<keyword evidence="17" id="KW-1185">Reference proteome</keyword>
<keyword evidence="13 14" id="KW-0472">Membrane</keyword>
<evidence type="ECO:0000256" key="12">
    <source>
        <dbReference type="ARBA" id="ARBA00023012"/>
    </source>
</evidence>
<dbReference type="InterPro" id="IPR011620">
    <property type="entry name" value="Sig_transdc_His_kinase_LytS_TM"/>
</dbReference>
<accession>A0ABW5P9D6</accession>
<proteinExistence type="predicted"/>
<evidence type="ECO:0000256" key="6">
    <source>
        <dbReference type="ARBA" id="ARBA00022679"/>
    </source>
</evidence>
<comment type="subcellular location">
    <subcellularLocation>
        <location evidence="2">Cell membrane</location>
        <topology evidence="2">Multi-pass membrane protein</topology>
    </subcellularLocation>
</comment>
<dbReference type="PANTHER" id="PTHR43065">
    <property type="entry name" value="SENSOR HISTIDINE KINASE"/>
    <property type="match status" value="1"/>
</dbReference>
<dbReference type="InterPro" id="IPR036097">
    <property type="entry name" value="HisK_dim/P_sf"/>
</dbReference>
<feature type="transmembrane region" description="Helical" evidence="14">
    <location>
        <begin position="161"/>
        <end position="182"/>
    </location>
</feature>
<comment type="caution">
    <text evidence="16">The sequence shown here is derived from an EMBL/GenBank/DDBJ whole genome shotgun (WGS) entry which is preliminary data.</text>
</comment>
<feature type="transmembrane region" description="Helical" evidence="14">
    <location>
        <begin position="97"/>
        <end position="120"/>
    </location>
</feature>
<dbReference type="InterPro" id="IPR005467">
    <property type="entry name" value="His_kinase_dom"/>
</dbReference>
<dbReference type="Gene3D" id="1.10.287.130">
    <property type="match status" value="1"/>
</dbReference>
<evidence type="ECO:0000259" key="15">
    <source>
        <dbReference type="PROSITE" id="PS50109"/>
    </source>
</evidence>
<dbReference type="CDD" id="cd00082">
    <property type="entry name" value="HisKA"/>
    <property type="match status" value="1"/>
</dbReference>
<dbReference type="SMART" id="SM00388">
    <property type="entry name" value="HisKA"/>
    <property type="match status" value="1"/>
</dbReference>
<dbReference type="Gene3D" id="3.30.565.10">
    <property type="entry name" value="Histidine kinase-like ATPase, C-terminal domain"/>
    <property type="match status" value="1"/>
</dbReference>
<evidence type="ECO:0000256" key="4">
    <source>
        <dbReference type="ARBA" id="ARBA00022475"/>
    </source>
</evidence>
<dbReference type="InterPro" id="IPR003661">
    <property type="entry name" value="HisK_dim/P_dom"/>
</dbReference>
<keyword evidence="9" id="KW-0418">Kinase</keyword>
<comment type="catalytic activity">
    <reaction evidence="1">
        <text>ATP + protein L-histidine = ADP + protein N-phospho-L-histidine.</text>
        <dbReference type="EC" id="2.7.13.3"/>
    </reaction>
</comment>
<evidence type="ECO:0000256" key="14">
    <source>
        <dbReference type="SAM" id="Phobius"/>
    </source>
</evidence>